<dbReference type="Gene3D" id="2.70.70.10">
    <property type="entry name" value="Glucose Permease (Domain IIA)"/>
    <property type="match status" value="1"/>
</dbReference>
<dbReference type="Pfam" id="PF00358">
    <property type="entry name" value="PTS_EIIA_1"/>
    <property type="match status" value="1"/>
</dbReference>
<feature type="transmembrane region" description="Helical" evidence="12">
    <location>
        <begin position="433"/>
        <end position="454"/>
    </location>
</feature>
<comment type="subcellular location">
    <subcellularLocation>
        <location evidence="1">Cell membrane</location>
        <topology evidence="1">Multi-pass membrane protein</topology>
    </subcellularLocation>
</comment>
<evidence type="ECO:0000256" key="3">
    <source>
        <dbReference type="ARBA" id="ARBA00022475"/>
    </source>
</evidence>
<organism evidence="16 17">
    <name type="scientific">Niallia taxi</name>
    <dbReference type="NCBI Taxonomy" id="2499688"/>
    <lineage>
        <taxon>Bacteria</taxon>
        <taxon>Bacillati</taxon>
        <taxon>Bacillota</taxon>
        <taxon>Bacilli</taxon>
        <taxon>Bacillales</taxon>
        <taxon>Bacillaceae</taxon>
        <taxon>Niallia</taxon>
    </lineage>
</organism>
<dbReference type="RefSeq" id="WP_127740521.1">
    <property type="nucleotide sequence ID" value="NZ_RZTZ01000011.1"/>
</dbReference>
<dbReference type="InterPro" id="IPR036878">
    <property type="entry name" value="Glu_permease_IIB"/>
</dbReference>
<dbReference type="InterPro" id="IPR011297">
    <property type="entry name" value="PTS_IIABC_b_glu"/>
</dbReference>
<dbReference type="InterPro" id="IPR013013">
    <property type="entry name" value="PTS_EIIC_1"/>
</dbReference>
<feature type="domain" description="PTS EIIC type-1" evidence="15">
    <location>
        <begin position="115"/>
        <end position="466"/>
    </location>
</feature>
<dbReference type="GO" id="GO:0016301">
    <property type="term" value="F:kinase activity"/>
    <property type="evidence" value="ECO:0007669"/>
    <property type="project" value="UniProtKB-KW"/>
</dbReference>
<name>A0A3S2UDL7_9BACI</name>
<dbReference type="FunFam" id="2.70.70.10:FF:000001">
    <property type="entry name" value="PTS system glucose-specific IIA component"/>
    <property type="match status" value="1"/>
</dbReference>
<evidence type="ECO:0000313" key="16">
    <source>
        <dbReference type="EMBL" id="RVT58873.1"/>
    </source>
</evidence>
<dbReference type="GO" id="GO:0008982">
    <property type="term" value="F:protein-N(PI)-phosphohistidine-sugar phosphotransferase activity"/>
    <property type="evidence" value="ECO:0007669"/>
    <property type="project" value="InterPro"/>
</dbReference>
<dbReference type="InterPro" id="IPR001996">
    <property type="entry name" value="PTS_IIB_1"/>
</dbReference>
<evidence type="ECO:0000256" key="9">
    <source>
        <dbReference type="ARBA" id="ARBA00022989"/>
    </source>
</evidence>
<dbReference type="PROSITE" id="PS00371">
    <property type="entry name" value="PTS_EIIA_TYPE_1_HIS"/>
    <property type="match status" value="1"/>
</dbReference>
<feature type="transmembrane region" description="Helical" evidence="12">
    <location>
        <begin position="366"/>
        <end position="385"/>
    </location>
</feature>
<dbReference type="InterPro" id="IPR003352">
    <property type="entry name" value="PTS_EIIC"/>
</dbReference>
<proteinExistence type="predicted"/>
<evidence type="ECO:0000256" key="12">
    <source>
        <dbReference type="SAM" id="Phobius"/>
    </source>
</evidence>
<feature type="domain" description="PTS EIIB type-1" evidence="14">
    <location>
        <begin position="6"/>
        <end position="90"/>
    </location>
</feature>
<dbReference type="GO" id="GO:0009401">
    <property type="term" value="P:phosphoenolpyruvate-dependent sugar phosphotransferase system"/>
    <property type="evidence" value="ECO:0007669"/>
    <property type="project" value="UniProtKB-KW"/>
</dbReference>
<keyword evidence="5" id="KW-0808">Transferase</keyword>
<dbReference type="PANTHER" id="PTHR30175">
    <property type="entry name" value="PHOSPHOTRANSFERASE SYSTEM TRANSPORT PROTEIN"/>
    <property type="match status" value="1"/>
</dbReference>
<dbReference type="InterPro" id="IPR011055">
    <property type="entry name" value="Dup_hybrid_motif"/>
</dbReference>
<dbReference type="InterPro" id="IPR050558">
    <property type="entry name" value="PTS_Sugar-Specific_Components"/>
</dbReference>
<sequence>MSKDYGKLSQEIIDSVGGEQNIVSLYHCVTRLRFKLKDADIAKANKAKIQDLPGVLSIVEANGQFQVVIGNEVADVYQYIMNKYKIKSALGSDSDDVSQDEKEEKSGNIFIRFFNVISSIFNPIIIALAGAGMTKALLVLLSQYHILDAEGSTYKILSAAGNSVFYFLPLFLAVSAARVFKVNQFVALAIVAALLEPNFTGLVTENGVTVDFLGIPAVLMSYSGTVIPAIVAIYVYSHLEKLLKRFIPKSIQIFALSMVALLIMVPLTVMVIGPIGVGLGNGLGDLMNFISSKSGLLAGLVIGAGWTFLVMLGIHWGIVPIMINNLSTYGFDTLRPMIAAATFASAGVALGVFLRSRNKGTKTLALSSILPALLGGITEPIVYGLSVRFKRPLIAQAIAGGIMGAFMGAMQTKAIVYVFPAITTLPAFLGDTFIYYVIGIAGAFILSAALTYFIGIKEDEIEIKPTADADPSKIQLPVIGHAISLDEVKDEVFSSRAMGDGIAIIPEKGILYAPVSGTVEVAFPTGHAFGITSSSGVEILLHIGINTVELNGKGFKPKVKVGDKVEKGQVLAEFDLEVIKEAGFDPTTMMIFTNVPEAAQADIIKNHAKDFVPLMKWNNSGGATI</sequence>
<dbReference type="Pfam" id="PF02378">
    <property type="entry name" value="PTS_EIIC"/>
    <property type="match status" value="1"/>
</dbReference>
<dbReference type="Gene3D" id="3.30.1360.60">
    <property type="entry name" value="Glucose permease domain IIB"/>
    <property type="match status" value="1"/>
</dbReference>
<dbReference type="AlphaFoldDB" id="A0A3S2UDL7"/>
<feature type="transmembrane region" description="Helical" evidence="12">
    <location>
        <begin position="109"/>
        <end position="133"/>
    </location>
</feature>
<dbReference type="PANTHER" id="PTHR30175:SF1">
    <property type="entry name" value="PTS SYSTEM ARBUTIN-, CELLOBIOSE-, AND SALICIN-SPECIFIC EIIBC COMPONENT-RELATED"/>
    <property type="match status" value="1"/>
</dbReference>
<dbReference type="InterPro" id="IPR001127">
    <property type="entry name" value="PTS_EIIA_1_perm"/>
</dbReference>
<dbReference type="CDD" id="cd00212">
    <property type="entry name" value="PTS_IIB_glc"/>
    <property type="match status" value="1"/>
</dbReference>
<dbReference type="GO" id="GO:0005886">
    <property type="term" value="C:plasma membrane"/>
    <property type="evidence" value="ECO:0007669"/>
    <property type="project" value="UniProtKB-SubCell"/>
</dbReference>
<feature type="domain" description="PTS EIIA type-1" evidence="13">
    <location>
        <begin position="490"/>
        <end position="594"/>
    </location>
</feature>
<dbReference type="GO" id="GO:0090589">
    <property type="term" value="F:protein-phosphocysteine-trehalose phosphotransferase system transporter activity"/>
    <property type="evidence" value="ECO:0007669"/>
    <property type="project" value="TreeGrafter"/>
</dbReference>
<evidence type="ECO:0000256" key="5">
    <source>
        <dbReference type="ARBA" id="ARBA00022679"/>
    </source>
</evidence>
<feature type="transmembrane region" description="Helical" evidence="12">
    <location>
        <begin position="215"/>
        <end position="239"/>
    </location>
</feature>
<evidence type="ECO:0000259" key="15">
    <source>
        <dbReference type="PROSITE" id="PS51103"/>
    </source>
</evidence>
<keyword evidence="8" id="KW-0418">Kinase</keyword>
<evidence type="ECO:0000256" key="1">
    <source>
        <dbReference type="ARBA" id="ARBA00004651"/>
    </source>
</evidence>
<keyword evidence="10 12" id="KW-0472">Membrane</keyword>
<dbReference type="PROSITE" id="PS51093">
    <property type="entry name" value="PTS_EIIA_TYPE_1"/>
    <property type="match status" value="1"/>
</dbReference>
<feature type="active site" description="Phosphocysteine intermediate; for EIIB activity" evidence="11">
    <location>
        <position position="28"/>
    </location>
</feature>
<gene>
    <name evidence="16" type="ORF">EM808_21190</name>
</gene>
<dbReference type="NCBIfam" id="TIGR00830">
    <property type="entry name" value="PTBA"/>
    <property type="match status" value="1"/>
</dbReference>
<keyword evidence="9 12" id="KW-1133">Transmembrane helix</keyword>
<dbReference type="Proteomes" id="UP000288024">
    <property type="component" value="Unassembled WGS sequence"/>
</dbReference>
<keyword evidence="2" id="KW-0813">Transport</keyword>
<keyword evidence="7 12" id="KW-0812">Transmembrane</keyword>
<evidence type="ECO:0000256" key="7">
    <source>
        <dbReference type="ARBA" id="ARBA00022692"/>
    </source>
</evidence>
<reference evidence="16 17" key="1">
    <citation type="submission" date="2019-01" db="EMBL/GenBank/DDBJ databases">
        <title>Bacillus sp. M5HDSG1-1, whole genome shotgun sequence.</title>
        <authorList>
            <person name="Tuo L."/>
        </authorList>
    </citation>
    <scope>NUCLEOTIDE SEQUENCE [LARGE SCALE GENOMIC DNA]</scope>
    <source>
        <strain evidence="16 17">M5HDSG1-1</strain>
    </source>
</reference>
<feature type="transmembrane region" description="Helical" evidence="12">
    <location>
        <begin position="185"/>
        <end position="203"/>
    </location>
</feature>
<accession>A0A3S2UDL7</accession>
<feature type="transmembrane region" description="Helical" evidence="12">
    <location>
        <begin position="251"/>
        <end position="276"/>
    </location>
</feature>
<keyword evidence="17" id="KW-1185">Reference proteome</keyword>
<dbReference type="SUPFAM" id="SSF55604">
    <property type="entry name" value="Glucose permease domain IIB"/>
    <property type="match status" value="1"/>
</dbReference>
<dbReference type="InterPro" id="IPR018113">
    <property type="entry name" value="PTrfase_EIIB_Cys"/>
</dbReference>
<dbReference type="SUPFAM" id="SSF51261">
    <property type="entry name" value="Duplicated hybrid motif"/>
    <property type="match status" value="1"/>
</dbReference>
<dbReference type="NCBIfam" id="TIGR01995">
    <property type="entry name" value="PTS-II-ABC-beta"/>
    <property type="match status" value="1"/>
</dbReference>
<evidence type="ECO:0000256" key="10">
    <source>
        <dbReference type="ARBA" id="ARBA00023136"/>
    </source>
</evidence>
<evidence type="ECO:0000256" key="8">
    <source>
        <dbReference type="ARBA" id="ARBA00022777"/>
    </source>
</evidence>
<feature type="transmembrane region" description="Helical" evidence="12">
    <location>
        <begin position="397"/>
        <end position="421"/>
    </location>
</feature>
<dbReference type="PROSITE" id="PS01035">
    <property type="entry name" value="PTS_EIIB_TYPE_1_CYS"/>
    <property type="match status" value="1"/>
</dbReference>
<feature type="transmembrane region" description="Helical" evidence="12">
    <location>
        <begin position="334"/>
        <end position="354"/>
    </location>
</feature>
<dbReference type="FunFam" id="3.30.1360.60:FF:000001">
    <property type="entry name" value="PTS system glucose-specific IIBC component PtsG"/>
    <property type="match status" value="1"/>
</dbReference>
<comment type="caution">
    <text evidence="16">The sequence shown here is derived from an EMBL/GenBank/DDBJ whole genome shotgun (WGS) entry which is preliminary data.</text>
</comment>
<dbReference type="Pfam" id="PF00367">
    <property type="entry name" value="PTS_EIIB"/>
    <property type="match status" value="1"/>
</dbReference>
<dbReference type="PROSITE" id="PS51098">
    <property type="entry name" value="PTS_EIIB_TYPE_1"/>
    <property type="match status" value="1"/>
</dbReference>
<keyword evidence="3" id="KW-1003">Cell membrane</keyword>
<feature type="transmembrane region" description="Helical" evidence="12">
    <location>
        <begin position="153"/>
        <end position="173"/>
    </location>
</feature>
<feature type="transmembrane region" description="Helical" evidence="12">
    <location>
        <begin position="296"/>
        <end position="322"/>
    </location>
</feature>
<evidence type="ECO:0000256" key="4">
    <source>
        <dbReference type="ARBA" id="ARBA00022597"/>
    </source>
</evidence>
<keyword evidence="4" id="KW-0762">Sugar transport</keyword>
<evidence type="ECO:0000259" key="14">
    <source>
        <dbReference type="PROSITE" id="PS51098"/>
    </source>
</evidence>
<keyword evidence="6" id="KW-0598">Phosphotransferase system</keyword>
<evidence type="ECO:0000259" key="13">
    <source>
        <dbReference type="PROSITE" id="PS51093"/>
    </source>
</evidence>
<evidence type="ECO:0000256" key="11">
    <source>
        <dbReference type="PROSITE-ProRule" id="PRU00421"/>
    </source>
</evidence>
<dbReference type="GO" id="GO:0015771">
    <property type="term" value="P:trehalose transport"/>
    <property type="evidence" value="ECO:0007669"/>
    <property type="project" value="TreeGrafter"/>
</dbReference>
<protein>
    <submittedName>
        <fullName evidence="16">PTS beta-glucoside transporter subunit EIIBCA</fullName>
    </submittedName>
</protein>
<evidence type="ECO:0000256" key="6">
    <source>
        <dbReference type="ARBA" id="ARBA00022683"/>
    </source>
</evidence>
<evidence type="ECO:0000313" key="17">
    <source>
        <dbReference type="Proteomes" id="UP000288024"/>
    </source>
</evidence>
<dbReference type="PROSITE" id="PS51103">
    <property type="entry name" value="PTS_EIIC_TYPE_1"/>
    <property type="match status" value="1"/>
</dbReference>
<evidence type="ECO:0000256" key="2">
    <source>
        <dbReference type="ARBA" id="ARBA00022448"/>
    </source>
</evidence>
<dbReference type="EMBL" id="RZTZ01000011">
    <property type="protein sequence ID" value="RVT58873.1"/>
    <property type="molecule type" value="Genomic_DNA"/>
</dbReference>